<sequence length="66" mass="7814">MTDREMLIQTLNVLQEFKAHTLVDGIKIDKLVKSIQDHIVRQEKWLMTIEECRLFADEMRSKENGP</sequence>
<dbReference type="EMBL" id="LR796166">
    <property type="protein sequence ID" value="CAB4122698.1"/>
    <property type="molecule type" value="Genomic_DNA"/>
</dbReference>
<accession>A0A6J5KUM4</accession>
<dbReference type="EMBL" id="LR798280">
    <property type="protein sequence ID" value="CAB5219813.1"/>
    <property type="molecule type" value="Genomic_DNA"/>
</dbReference>
<proteinExistence type="predicted"/>
<name>A0A6J5KUM4_9CAUD</name>
<evidence type="ECO:0000313" key="2">
    <source>
        <dbReference type="EMBL" id="CAB4125002.1"/>
    </source>
</evidence>
<evidence type="ECO:0000313" key="1">
    <source>
        <dbReference type="EMBL" id="CAB4122698.1"/>
    </source>
</evidence>
<organism evidence="2">
    <name type="scientific">uncultured Caudovirales phage</name>
    <dbReference type="NCBI Taxonomy" id="2100421"/>
    <lineage>
        <taxon>Viruses</taxon>
        <taxon>Duplodnaviria</taxon>
        <taxon>Heunggongvirae</taxon>
        <taxon>Uroviricota</taxon>
        <taxon>Caudoviricetes</taxon>
        <taxon>Peduoviridae</taxon>
        <taxon>Maltschvirus</taxon>
        <taxon>Maltschvirus maltsch</taxon>
    </lineage>
</organism>
<protein>
    <submittedName>
        <fullName evidence="2">Uncharacterized protein</fullName>
    </submittedName>
</protein>
<dbReference type="EMBL" id="LR796190">
    <property type="protein sequence ID" value="CAB4125002.1"/>
    <property type="molecule type" value="Genomic_DNA"/>
</dbReference>
<gene>
    <name evidence="3" type="ORF">UFOVP234_20</name>
    <name evidence="1" type="ORF">UFOVP35_51</name>
    <name evidence="2" type="ORF">UFOVP52_72</name>
</gene>
<reference evidence="2" key="1">
    <citation type="submission" date="2020-04" db="EMBL/GenBank/DDBJ databases">
        <authorList>
            <person name="Chiriac C."/>
            <person name="Salcher M."/>
            <person name="Ghai R."/>
            <person name="Kavagutti S V."/>
        </authorList>
    </citation>
    <scope>NUCLEOTIDE SEQUENCE</scope>
</reference>
<evidence type="ECO:0000313" key="3">
    <source>
        <dbReference type="EMBL" id="CAB5219813.1"/>
    </source>
</evidence>